<evidence type="ECO:0000256" key="12">
    <source>
        <dbReference type="ARBA" id="ARBA00034808"/>
    </source>
</evidence>
<dbReference type="InterPro" id="IPR010997">
    <property type="entry name" value="HRDC-like_sf"/>
</dbReference>
<feature type="compositionally biased region" description="Basic and acidic residues" evidence="15">
    <location>
        <begin position="45"/>
        <end position="57"/>
    </location>
</feature>
<dbReference type="KEGG" id="samy:DB32_005480"/>
<dbReference type="GO" id="GO:0030894">
    <property type="term" value="C:replisome"/>
    <property type="evidence" value="ECO:0007669"/>
    <property type="project" value="TreeGrafter"/>
</dbReference>
<dbReference type="Pfam" id="PF09382">
    <property type="entry name" value="RQC"/>
    <property type="match status" value="1"/>
</dbReference>
<keyword evidence="20" id="KW-1185">Reference proteome</keyword>
<dbReference type="InterPro" id="IPR032284">
    <property type="entry name" value="RecQ_Zn-bd"/>
</dbReference>
<dbReference type="InterPro" id="IPR044876">
    <property type="entry name" value="HRDC_dom_sf"/>
</dbReference>
<evidence type="ECO:0000259" key="18">
    <source>
        <dbReference type="PROSITE" id="PS51194"/>
    </source>
</evidence>
<dbReference type="Gene3D" id="1.10.150.80">
    <property type="entry name" value="HRDC domain"/>
    <property type="match status" value="1"/>
</dbReference>
<keyword evidence="6" id="KW-0378">Hydrolase</keyword>
<dbReference type="Pfam" id="PF16124">
    <property type="entry name" value="RecQ_Zn_bind"/>
    <property type="match status" value="1"/>
</dbReference>
<dbReference type="SMART" id="SM00487">
    <property type="entry name" value="DEXDc"/>
    <property type="match status" value="1"/>
</dbReference>
<dbReference type="SUPFAM" id="SSF52540">
    <property type="entry name" value="P-loop containing nucleoside triphosphate hydrolases"/>
    <property type="match status" value="1"/>
</dbReference>
<evidence type="ECO:0000256" key="4">
    <source>
        <dbReference type="ARBA" id="ARBA00022723"/>
    </source>
</evidence>
<feature type="compositionally biased region" description="Low complexity" evidence="15">
    <location>
        <begin position="30"/>
        <end position="39"/>
    </location>
</feature>
<evidence type="ECO:0000256" key="11">
    <source>
        <dbReference type="ARBA" id="ARBA00034617"/>
    </source>
</evidence>
<name>A0A0F6W5Y2_9BACT</name>
<dbReference type="GO" id="GO:0016787">
    <property type="term" value="F:hydrolase activity"/>
    <property type="evidence" value="ECO:0007669"/>
    <property type="project" value="UniProtKB-KW"/>
</dbReference>
<keyword evidence="10" id="KW-0413">Isomerase</keyword>
<accession>A0A0F6W5Y2</accession>
<feature type="compositionally biased region" description="Low complexity" evidence="15">
    <location>
        <begin position="1"/>
        <end position="11"/>
    </location>
</feature>
<keyword evidence="8" id="KW-0067">ATP-binding</keyword>
<evidence type="ECO:0000256" key="5">
    <source>
        <dbReference type="ARBA" id="ARBA00022741"/>
    </source>
</evidence>
<dbReference type="Pfam" id="PF00570">
    <property type="entry name" value="HRDC"/>
    <property type="match status" value="1"/>
</dbReference>
<dbReference type="InterPro" id="IPR027417">
    <property type="entry name" value="P-loop_NTPase"/>
</dbReference>
<dbReference type="Pfam" id="PF00270">
    <property type="entry name" value="DEAD"/>
    <property type="match status" value="1"/>
</dbReference>
<dbReference type="InterPro" id="IPR001650">
    <property type="entry name" value="Helicase_C-like"/>
</dbReference>
<dbReference type="InterPro" id="IPR018982">
    <property type="entry name" value="RQC_domain"/>
</dbReference>
<keyword evidence="4" id="KW-0479">Metal-binding</keyword>
<sequence length="691" mass="75282">MTAAFALVPLADPDDDPAPAPEGRDAGHDPPVVLAAPAVNARTQHSRDDAARGRDDDLDRQLSERFGLPSFRPWQREAVAEILHGSGRCLVLAPTGGGKSLCYQFPASVLGGTSIVISPLIALMEDQVRSLNDRGIPATYLASTVDADERRARERDLFAGKFALVYIAPERLAAPGVVEKLARLRPPLVAIDEAHCISQWGHDFRPDYLRIGEVLRALAPPRVVACTATATPAVRAEILEKLGLPDGETKVVLRGFARPNLHLSAIECDGRSSRRSWMMRAIDDALGSPREPKGAAIVYAGTRRSTEEVAGLVAARGYRVAAYHAGLEPEQRSVVSEAFAKRQLDVVVATNAFGMGIDRPDIRCVVHVAPPGSIEAYYQEVGRAGRDGQPAWGLLLSGSNDIGLRRRLIEHGRDGQQVDPAERDRQWNLFRELLRYVEAGSCRHDFILRYFGDEQELLGGCGHCDVCERLEREGEGERKIGEEEALIVRKALAGVARAQRRAGMLAVADMLHGVSDERQKKLGFTELSTFGILKGHSREWLISLLRRMVTAGLVEITASEFPMPYLSALGAKVMRAQEPVRVLLPPVETTKAPKGRGGTRVERDGSARTTAAVAGLSSKTAAAFERLRAVRLEIAKEQHVPAYVVCHDRVLVEIAERRPTTIDEMAQVRGMGPARIAAYGERFLAALDEGG</sequence>
<dbReference type="NCBIfam" id="TIGR00614">
    <property type="entry name" value="recQ_fam"/>
    <property type="match status" value="1"/>
</dbReference>
<evidence type="ECO:0000259" key="16">
    <source>
        <dbReference type="PROSITE" id="PS50967"/>
    </source>
</evidence>
<dbReference type="GO" id="GO:0006260">
    <property type="term" value="P:DNA replication"/>
    <property type="evidence" value="ECO:0007669"/>
    <property type="project" value="InterPro"/>
</dbReference>
<dbReference type="InterPro" id="IPR011545">
    <property type="entry name" value="DEAD/DEAH_box_helicase_dom"/>
</dbReference>
<dbReference type="Gene3D" id="3.40.50.300">
    <property type="entry name" value="P-loop containing nucleotide triphosphate hydrolases"/>
    <property type="match status" value="2"/>
</dbReference>
<evidence type="ECO:0000256" key="6">
    <source>
        <dbReference type="ARBA" id="ARBA00022801"/>
    </source>
</evidence>
<comment type="similarity">
    <text evidence="3">Belongs to the helicase family. RecQ subfamily.</text>
</comment>
<evidence type="ECO:0000256" key="15">
    <source>
        <dbReference type="SAM" id="MobiDB-lite"/>
    </source>
</evidence>
<evidence type="ECO:0000259" key="17">
    <source>
        <dbReference type="PROSITE" id="PS51192"/>
    </source>
</evidence>
<feature type="domain" description="Helicase ATP-binding" evidence="17">
    <location>
        <begin position="80"/>
        <end position="248"/>
    </location>
</feature>
<keyword evidence="7 19" id="KW-0347">Helicase</keyword>
<organism evidence="19 20">
    <name type="scientific">Sandaracinus amylolyticus</name>
    <dbReference type="NCBI Taxonomy" id="927083"/>
    <lineage>
        <taxon>Bacteria</taxon>
        <taxon>Pseudomonadati</taxon>
        <taxon>Myxococcota</taxon>
        <taxon>Polyangia</taxon>
        <taxon>Polyangiales</taxon>
        <taxon>Sandaracinaceae</taxon>
        <taxon>Sandaracinus</taxon>
    </lineage>
</organism>
<evidence type="ECO:0000256" key="13">
    <source>
        <dbReference type="ARBA" id="ARBA00044535"/>
    </source>
</evidence>
<dbReference type="SMART" id="SM00956">
    <property type="entry name" value="RQC"/>
    <property type="match status" value="1"/>
</dbReference>
<dbReference type="Gene3D" id="1.10.10.10">
    <property type="entry name" value="Winged helix-like DNA-binding domain superfamily/Winged helix DNA-binding domain"/>
    <property type="match status" value="1"/>
</dbReference>
<dbReference type="SMART" id="SM00341">
    <property type="entry name" value="HRDC"/>
    <property type="match status" value="1"/>
</dbReference>
<proteinExistence type="inferred from homology"/>
<evidence type="ECO:0000256" key="3">
    <source>
        <dbReference type="ARBA" id="ARBA00005446"/>
    </source>
</evidence>
<dbReference type="InterPro" id="IPR004589">
    <property type="entry name" value="DNA_helicase_ATP-dep_RecQ"/>
</dbReference>
<comment type="cofactor">
    <cofactor evidence="2">
        <name>Zn(2+)</name>
        <dbReference type="ChEBI" id="CHEBI:29105"/>
    </cofactor>
</comment>
<keyword evidence="9" id="KW-0238">DNA-binding</keyword>
<evidence type="ECO:0000256" key="14">
    <source>
        <dbReference type="ARBA" id="ARBA00044550"/>
    </source>
</evidence>
<evidence type="ECO:0000256" key="1">
    <source>
        <dbReference type="ARBA" id="ARBA00001946"/>
    </source>
</evidence>
<dbReference type="PROSITE" id="PS51194">
    <property type="entry name" value="HELICASE_CTER"/>
    <property type="match status" value="1"/>
</dbReference>
<comment type="catalytic activity">
    <reaction evidence="11">
        <text>Couples ATP hydrolysis with the unwinding of duplex DNA by translocating in the 3'-5' direction.</text>
        <dbReference type="EC" id="5.6.2.4"/>
    </reaction>
</comment>
<feature type="domain" description="HRDC" evidence="16">
    <location>
        <begin position="617"/>
        <end position="691"/>
    </location>
</feature>
<dbReference type="EMBL" id="CP011125">
    <property type="protein sequence ID" value="AKF08331.1"/>
    <property type="molecule type" value="Genomic_DNA"/>
</dbReference>
<dbReference type="InterPro" id="IPR002121">
    <property type="entry name" value="HRDC_dom"/>
</dbReference>
<dbReference type="Pfam" id="PF00271">
    <property type="entry name" value="Helicase_C"/>
    <property type="match status" value="1"/>
</dbReference>
<dbReference type="GO" id="GO:0003677">
    <property type="term" value="F:DNA binding"/>
    <property type="evidence" value="ECO:0007669"/>
    <property type="project" value="UniProtKB-KW"/>
</dbReference>
<dbReference type="GO" id="GO:0005524">
    <property type="term" value="F:ATP binding"/>
    <property type="evidence" value="ECO:0007669"/>
    <property type="project" value="UniProtKB-KW"/>
</dbReference>
<feature type="domain" description="Helicase C-terminal" evidence="18">
    <location>
        <begin position="281"/>
        <end position="426"/>
    </location>
</feature>
<dbReference type="CDD" id="cd17920">
    <property type="entry name" value="DEXHc_RecQ"/>
    <property type="match status" value="1"/>
</dbReference>
<protein>
    <recommendedName>
        <fullName evidence="13">ATP-dependent DNA helicase RecQ</fullName>
        <ecNumber evidence="12">5.6.2.4</ecNumber>
    </recommendedName>
    <alternativeName>
        <fullName evidence="14">DNA 3'-5' helicase RecQ</fullName>
    </alternativeName>
</protein>
<dbReference type="SUPFAM" id="SSF46785">
    <property type="entry name" value="Winged helix' DNA-binding domain"/>
    <property type="match status" value="1"/>
</dbReference>
<dbReference type="InterPro" id="IPR014001">
    <property type="entry name" value="Helicase_ATP-bd"/>
</dbReference>
<dbReference type="GO" id="GO:0043590">
    <property type="term" value="C:bacterial nucleoid"/>
    <property type="evidence" value="ECO:0007669"/>
    <property type="project" value="TreeGrafter"/>
</dbReference>
<evidence type="ECO:0000256" key="7">
    <source>
        <dbReference type="ARBA" id="ARBA00022806"/>
    </source>
</evidence>
<comment type="cofactor">
    <cofactor evidence="1">
        <name>Mg(2+)</name>
        <dbReference type="ChEBI" id="CHEBI:18420"/>
    </cofactor>
</comment>
<dbReference type="OrthoDB" id="9760034at2"/>
<dbReference type="EC" id="5.6.2.4" evidence="12"/>
<dbReference type="AlphaFoldDB" id="A0A0F6W5Y2"/>
<evidence type="ECO:0000313" key="20">
    <source>
        <dbReference type="Proteomes" id="UP000034883"/>
    </source>
</evidence>
<dbReference type="GO" id="GO:0046872">
    <property type="term" value="F:metal ion binding"/>
    <property type="evidence" value="ECO:0007669"/>
    <property type="project" value="UniProtKB-KW"/>
</dbReference>
<feature type="region of interest" description="Disordered" evidence="15">
    <location>
        <begin position="1"/>
        <end position="57"/>
    </location>
</feature>
<evidence type="ECO:0000256" key="8">
    <source>
        <dbReference type="ARBA" id="ARBA00022840"/>
    </source>
</evidence>
<reference evidence="19 20" key="1">
    <citation type="submission" date="2015-03" db="EMBL/GenBank/DDBJ databases">
        <title>Genome assembly of Sandaracinus amylolyticus DSM 53668.</title>
        <authorList>
            <person name="Sharma G."/>
            <person name="Subramanian S."/>
        </authorList>
    </citation>
    <scope>NUCLEOTIDE SEQUENCE [LARGE SCALE GENOMIC DNA]</scope>
    <source>
        <strain evidence="19 20">DSM 53668</strain>
    </source>
</reference>
<dbReference type="Proteomes" id="UP000034883">
    <property type="component" value="Chromosome"/>
</dbReference>
<dbReference type="GO" id="GO:0009378">
    <property type="term" value="F:four-way junction helicase activity"/>
    <property type="evidence" value="ECO:0007669"/>
    <property type="project" value="TreeGrafter"/>
</dbReference>
<dbReference type="STRING" id="927083.DB32_005480"/>
<dbReference type="SUPFAM" id="SSF47819">
    <property type="entry name" value="HRDC-like"/>
    <property type="match status" value="1"/>
</dbReference>
<dbReference type="InterPro" id="IPR036388">
    <property type="entry name" value="WH-like_DNA-bd_sf"/>
</dbReference>
<evidence type="ECO:0000256" key="2">
    <source>
        <dbReference type="ARBA" id="ARBA00001947"/>
    </source>
</evidence>
<dbReference type="GO" id="GO:0006310">
    <property type="term" value="P:DNA recombination"/>
    <property type="evidence" value="ECO:0007669"/>
    <property type="project" value="InterPro"/>
</dbReference>
<dbReference type="PANTHER" id="PTHR13710:SF105">
    <property type="entry name" value="ATP-DEPENDENT DNA HELICASE Q1"/>
    <property type="match status" value="1"/>
</dbReference>
<dbReference type="PANTHER" id="PTHR13710">
    <property type="entry name" value="DNA HELICASE RECQ FAMILY MEMBER"/>
    <property type="match status" value="1"/>
</dbReference>
<dbReference type="PROSITE" id="PS50967">
    <property type="entry name" value="HRDC"/>
    <property type="match status" value="1"/>
</dbReference>
<dbReference type="SMART" id="SM00490">
    <property type="entry name" value="HELICc"/>
    <property type="match status" value="1"/>
</dbReference>
<gene>
    <name evidence="19" type="ORF">DB32_005480</name>
</gene>
<dbReference type="PROSITE" id="PS51192">
    <property type="entry name" value="HELICASE_ATP_BIND_1"/>
    <property type="match status" value="1"/>
</dbReference>
<dbReference type="InterPro" id="IPR036390">
    <property type="entry name" value="WH_DNA-bd_sf"/>
</dbReference>
<keyword evidence="5" id="KW-0547">Nucleotide-binding</keyword>
<dbReference type="GO" id="GO:0006281">
    <property type="term" value="P:DNA repair"/>
    <property type="evidence" value="ECO:0007669"/>
    <property type="project" value="InterPro"/>
</dbReference>
<dbReference type="GO" id="GO:0005737">
    <property type="term" value="C:cytoplasm"/>
    <property type="evidence" value="ECO:0007669"/>
    <property type="project" value="TreeGrafter"/>
</dbReference>
<dbReference type="GO" id="GO:0043138">
    <property type="term" value="F:3'-5' DNA helicase activity"/>
    <property type="evidence" value="ECO:0007669"/>
    <property type="project" value="UniProtKB-EC"/>
</dbReference>
<evidence type="ECO:0000256" key="9">
    <source>
        <dbReference type="ARBA" id="ARBA00023125"/>
    </source>
</evidence>
<evidence type="ECO:0000313" key="19">
    <source>
        <dbReference type="EMBL" id="AKF08331.1"/>
    </source>
</evidence>
<evidence type="ECO:0000256" key="10">
    <source>
        <dbReference type="ARBA" id="ARBA00023235"/>
    </source>
</evidence>